<name>A0ABX5GJ95_PHOLE</name>
<evidence type="ECO:0000256" key="1">
    <source>
        <dbReference type="SAM" id="SignalP"/>
    </source>
</evidence>
<reference evidence="2 3" key="1">
    <citation type="submission" date="2018-01" db="EMBL/GenBank/DDBJ databases">
        <title>Whole genome sequencing of Histamine producing bacteria.</title>
        <authorList>
            <person name="Butler K."/>
        </authorList>
    </citation>
    <scope>NUCLEOTIDE SEQUENCE [LARGE SCALE GENOMIC DNA]</scope>
    <source>
        <strain evidence="2 3">ATCC 25521</strain>
    </source>
</reference>
<organism evidence="2 3">
    <name type="scientific">Photobacterium leiognathi</name>
    <dbReference type="NCBI Taxonomy" id="553611"/>
    <lineage>
        <taxon>Bacteria</taxon>
        <taxon>Pseudomonadati</taxon>
        <taxon>Pseudomonadota</taxon>
        <taxon>Gammaproteobacteria</taxon>
        <taxon>Vibrionales</taxon>
        <taxon>Vibrionaceae</taxon>
        <taxon>Photobacterium</taxon>
    </lineage>
</organism>
<keyword evidence="1" id="KW-0732">Signal</keyword>
<evidence type="ECO:0000313" key="2">
    <source>
        <dbReference type="EMBL" id="PSV85849.1"/>
    </source>
</evidence>
<gene>
    <name evidence="2" type="ORF">CTM94_03775</name>
</gene>
<dbReference type="PROSITE" id="PS51257">
    <property type="entry name" value="PROKAR_LIPOPROTEIN"/>
    <property type="match status" value="1"/>
</dbReference>
<evidence type="ECO:0000313" key="3">
    <source>
        <dbReference type="Proteomes" id="UP000241566"/>
    </source>
</evidence>
<proteinExistence type="predicted"/>
<dbReference type="RefSeq" id="WP_045062876.1">
    <property type="nucleotide sequence ID" value="NZ_CP131601.1"/>
</dbReference>
<sequence length="442" mass="49162">MTKTKVYLAMAAALTLTACGGGSSSEEASPTQTVTTENDVTTKEYKAIDGYLVNADIYVDRNKNKIADEDEKLDQVTGEEGQFSLDEADTQYPVIIKAVAGRTSDTDNEGAIKKDFTFVADAGVEVISPFSTTAYNTDKTLEELATELNLPLEVLSSDYVAKKNSEETESDAKKIHALARTLTKSIINKTDSEKLVDIAKTTLEDINEYINNAEDLDKFEVIDTLKDRLTSETFTVIHTNELQFKEEGVFTDVTFNDTEVSVVNNGKEESHTIKYNDDSFQVANDSLDYIVHFSSDWMLIKTTQNELSLFIEKDSTEKLNEYVALTESDFSGKTLYHFWDDSTTGTPDPDFVTLKYSSEGNEVTILEGGEESKFSWKIDSDGNLVIEGAADGSDIIMSKTAASDLDDEFLIFNYGTSKNIQIPYFATENKTLADNIFKQWNK</sequence>
<keyword evidence="3" id="KW-1185">Reference proteome</keyword>
<feature type="chain" id="PRO_5045540395" description="Lipoprotein" evidence="1">
    <location>
        <begin position="21"/>
        <end position="442"/>
    </location>
</feature>
<comment type="caution">
    <text evidence="2">The sequence shown here is derived from an EMBL/GenBank/DDBJ whole genome shotgun (WGS) entry which is preliminary data.</text>
</comment>
<evidence type="ECO:0008006" key="4">
    <source>
        <dbReference type="Google" id="ProtNLM"/>
    </source>
</evidence>
<protein>
    <recommendedName>
        <fullName evidence="4">Lipoprotein</fullName>
    </recommendedName>
</protein>
<dbReference type="Proteomes" id="UP000241566">
    <property type="component" value="Unassembled WGS sequence"/>
</dbReference>
<accession>A0ABX5GJ95</accession>
<feature type="signal peptide" evidence="1">
    <location>
        <begin position="1"/>
        <end position="20"/>
    </location>
</feature>
<dbReference type="EMBL" id="PYOI01000003">
    <property type="protein sequence ID" value="PSV85849.1"/>
    <property type="molecule type" value="Genomic_DNA"/>
</dbReference>